<feature type="compositionally biased region" description="Acidic residues" evidence="4">
    <location>
        <begin position="251"/>
        <end position="277"/>
    </location>
</feature>
<feature type="region of interest" description="Disordered" evidence="4">
    <location>
        <begin position="209"/>
        <end position="310"/>
    </location>
</feature>
<dbReference type="OrthoDB" id="205166at2759"/>
<keyword evidence="6" id="KW-1185">Reference proteome</keyword>
<organism evidence="5 6">
    <name type="scientific">Gymnopus androsaceus JB14</name>
    <dbReference type="NCBI Taxonomy" id="1447944"/>
    <lineage>
        <taxon>Eukaryota</taxon>
        <taxon>Fungi</taxon>
        <taxon>Dikarya</taxon>
        <taxon>Basidiomycota</taxon>
        <taxon>Agaricomycotina</taxon>
        <taxon>Agaricomycetes</taxon>
        <taxon>Agaricomycetidae</taxon>
        <taxon>Agaricales</taxon>
        <taxon>Marasmiineae</taxon>
        <taxon>Omphalotaceae</taxon>
        <taxon>Gymnopus</taxon>
    </lineage>
</organism>
<dbReference type="InterPro" id="IPR008501">
    <property type="entry name" value="THOC7/Mft1"/>
</dbReference>
<proteinExistence type="predicted"/>
<keyword evidence="3" id="KW-0175">Coiled coil</keyword>
<evidence type="ECO:0000256" key="1">
    <source>
        <dbReference type="ARBA" id="ARBA00004123"/>
    </source>
</evidence>
<evidence type="ECO:0000256" key="4">
    <source>
        <dbReference type="SAM" id="MobiDB-lite"/>
    </source>
</evidence>
<evidence type="ECO:0000313" key="6">
    <source>
        <dbReference type="Proteomes" id="UP000799118"/>
    </source>
</evidence>
<name>A0A6A4IDA4_9AGAR</name>
<dbReference type="GO" id="GO:0006397">
    <property type="term" value="P:mRNA processing"/>
    <property type="evidence" value="ECO:0007669"/>
    <property type="project" value="InterPro"/>
</dbReference>
<evidence type="ECO:0000256" key="2">
    <source>
        <dbReference type="ARBA" id="ARBA00023242"/>
    </source>
</evidence>
<dbReference type="Proteomes" id="UP000799118">
    <property type="component" value="Unassembled WGS sequence"/>
</dbReference>
<dbReference type="EMBL" id="ML769386">
    <property type="protein sequence ID" value="KAE9410182.1"/>
    <property type="molecule type" value="Genomic_DNA"/>
</dbReference>
<dbReference type="GO" id="GO:0000445">
    <property type="term" value="C:THO complex part of transcription export complex"/>
    <property type="evidence" value="ECO:0007669"/>
    <property type="project" value="InterPro"/>
</dbReference>
<protein>
    <recommendedName>
        <fullName evidence="7">Tho complex 7</fullName>
    </recommendedName>
</protein>
<feature type="compositionally biased region" description="Polar residues" evidence="4">
    <location>
        <begin position="210"/>
        <end position="221"/>
    </location>
</feature>
<reference evidence="5" key="1">
    <citation type="journal article" date="2019" name="Environ. Microbiol.">
        <title>Fungal ecological strategies reflected in gene transcription - a case study of two litter decomposers.</title>
        <authorList>
            <person name="Barbi F."/>
            <person name="Kohler A."/>
            <person name="Barry K."/>
            <person name="Baskaran P."/>
            <person name="Daum C."/>
            <person name="Fauchery L."/>
            <person name="Ihrmark K."/>
            <person name="Kuo A."/>
            <person name="LaButti K."/>
            <person name="Lipzen A."/>
            <person name="Morin E."/>
            <person name="Grigoriev I.V."/>
            <person name="Henrissat B."/>
            <person name="Lindahl B."/>
            <person name="Martin F."/>
        </authorList>
    </citation>
    <scope>NUCLEOTIDE SEQUENCE</scope>
    <source>
        <strain evidence="5">JB14</strain>
    </source>
</reference>
<dbReference type="Pfam" id="PF05615">
    <property type="entry name" value="THOC7"/>
    <property type="match status" value="1"/>
</dbReference>
<accession>A0A6A4IDA4</accession>
<evidence type="ECO:0008006" key="7">
    <source>
        <dbReference type="Google" id="ProtNLM"/>
    </source>
</evidence>
<evidence type="ECO:0000256" key="3">
    <source>
        <dbReference type="SAM" id="Coils"/>
    </source>
</evidence>
<dbReference type="AlphaFoldDB" id="A0A6A4IDA4"/>
<gene>
    <name evidence="5" type="ORF">BT96DRAFT_984485</name>
</gene>
<evidence type="ECO:0000313" key="5">
    <source>
        <dbReference type="EMBL" id="KAE9410182.1"/>
    </source>
</evidence>
<keyword evidence="2" id="KW-0539">Nucleus</keyword>
<comment type="subcellular location">
    <subcellularLocation>
        <location evidence="1">Nucleus</location>
    </subcellularLocation>
</comment>
<sequence length="310" mass="34297">MPADKPTLNGAKGLAIPTLTPEEEDQIVHARITNEERPLKRVLKRFHQYTNAAHPTALSLPSPNGPTGLNGSVEDAREAFLVELASFQLLLKKSAMICEAEARQVEEYQREKQRIDLEHNTLRGQIEQLKTALDEAQVTRKRKIEYDLIAEKVNTLPSREELERSIEDLENDLVTIHDEHESQTRAIQSQKVALDSIITDLGSLRFISGDPTTSLAPSQRGTPALDGEGAEDLETSQPSADTPVPSKGDEKEEGEEGEENPPEAETNGDIEMGEVEEDTRSSRTRKAREELEEGEATDASSELSEPPDDT</sequence>
<feature type="coiled-coil region" evidence="3">
    <location>
        <begin position="98"/>
        <end position="186"/>
    </location>
</feature>